<dbReference type="RefSeq" id="WP_020886565.1">
    <property type="nucleotide sequence ID" value="NZ_ATHI01000007.1"/>
</dbReference>
<keyword evidence="2" id="KW-1185">Reference proteome</keyword>
<dbReference type="AlphaFoldDB" id="S7UQQ8"/>
<reference evidence="1 2" key="1">
    <citation type="journal article" date="2013" name="Genome Announc.">
        <title>Draft genome sequences for three mercury-methylating, sulfate-reducing bacteria.</title>
        <authorList>
            <person name="Brown S.D."/>
            <person name="Hurt R.A.Jr."/>
            <person name="Gilmour C.C."/>
            <person name="Elias D.A."/>
        </authorList>
    </citation>
    <scope>NUCLEOTIDE SEQUENCE [LARGE SCALE GENOMIC DNA]</scope>
    <source>
        <strain evidence="1 2">DSM 16529</strain>
    </source>
</reference>
<dbReference type="OrthoDB" id="5471843at2"/>
<dbReference type="PATRIC" id="fig|1121439.3.peg.1084"/>
<comment type="caution">
    <text evidence="1">The sequence shown here is derived from an EMBL/GenBank/DDBJ whole genome shotgun (WGS) entry which is preliminary data.</text>
</comment>
<protein>
    <submittedName>
        <fullName evidence="1">Uncharacterized protein</fullName>
    </submittedName>
</protein>
<organism evidence="1 2">
    <name type="scientific">Alkalidesulfovibrio alkalitolerans DSM 16529</name>
    <dbReference type="NCBI Taxonomy" id="1121439"/>
    <lineage>
        <taxon>Bacteria</taxon>
        <taxon>Pseudomonadati</taxon>
        <taxon>Thermodesulfobacteriota</taxon>
        <taxon>Desulfovibrionia</taxon>
        <taxon>Desulfovibrionales</taxon>
        <taxon>Desulfovibrionaceae</taxon>
        <taxon>Alkalidesulfovibrio</taxon>
    </lineage>
</organism>
<sequence>MRQHPDRVTAFRARHSPGETIRGRVLEQESAGLYWIDAQGCRLLAPLGGDPRPGTLLTFSIAALWPEIVLRLVQSDGAATPADLAADYLAARYAFEDIFARLDICPAGAESPADRIVRLTAEVRATPAIRAAHRAVECALAPLGAFLASHKASLAYLPFHLPDSPALERLAEDGGGLSRLTLDGRHPEAGSIRLAATLDDTRGSYRVAATKPGALPGLLPFLEHALRVDRSGRPALTCLGMHHEASPPSPLLAPYLGRGPRPSLRGLTV</sequence>
<proteinExistence type="predicted"/>
<evidence type="ECO:0000313" key="1">
    <source>
        <dbReference type="EMBL" id="EPR34638.1"/>
    </source>
</evidence>
<evidence type="ECO:0000313" key="2">
    <source>
        <dbReference type="Proteomes" id="UP000014975"/>
    </source>
</evidence>
<dbReference type="EMBL" id="ATHI01000007">
    <property type="protein sequence ID" value="EPR34638.1"/>
    <property type="molecule type" value="Genomic_DNA"/>
</dbReference>
<dbReference type="STRING" id="1121439.dsat_2680"/>
<dbReference type="eggNOG" id="ENOG5031B9X">
    <property type="taxonomic scope" value="Bacteria"/>
</dbReference>
<accession>S7UQQ8</accession>
<dbReference type="Proteomes" id="UP000014975">
    <property type="component" value="Unassembled WGS sequence"/>
</dbReference>
<gene>
    <name evidence="1" type="ORF">dsat_2680</name>
</gene>
<name>S7UQQ8_9BACT</name>